<dbReference type="OrthoDB" id="9789361at2"/>
<evidence type="ECO:0000256" key="1">
    <source>
        <dbReference type="ARBA" id="ARBA00006342"/>
    </source>
</evidence>
<protein>
    <recommendedName>
        <fullName evidence="2">CRISPR system Cms endoribonuclease Csm3</fullName>
    </recommendedName>
    <alternativeName>
        <fullName evidence="8">CRISPR type III A-associated RAMP protein Csm3</fullName>
    </alternativeName>
</protein>
<evidence type="ECO:0000256" key="6">
    <source>
        <dbReference type="ARBA" id="ARBA00022884"/>
    </source>
</evidence>
<dbReference type="InterPro" id="IPR013412">
    <property type="entry name" value="CRISPR-assoc_RAMP_Csm3"/>
</dbReference>
<evidence type="ECO:0000259" key="9">
    <source>
        <dbReference type="Pfam" id="PF03787"/>
    </source>
</evidence>
<dbReference type="Pfam" id="PF03787">
    <property type="entry name" value="RAMPs"/>
    <property type="match status" value="1"/>
</dbReference>
<evidence type="ECO:0000256" key="5">
    <source>
        <dbReference type="ARBA" id="ARBA00022801"/>
    </source>
</evidence>
<evidence type="ECO:0000256" key="3">
    <source>
        <dbReference type="ARBA" id="ARBA00022722"/>
    </source>
</evidence>
<organism evidence="11 13">
    <name type="scientific">Staphylococcus microti</name>
    <dbReference type="NCBI Taxonomy" id="569857"/>
    <lineage>
        <taxon>Bacteria</taxon>
        <taxon>Bacillati</taxon>
        <taxon>Bacillota</taxon>
        <taxon>Bacilli</taxon>
        <taxon>Bacillales</taxon>
        <taxon>Staphylococcaceae</taxon>
        <taxon>Staphylococcus</taxon>
    </lineage>
</organism>
<reference evidence="11 13" key="2">
    <citation type="submission" date="2018-06" db="EMBL/GenBank/DDBJ databases">
        <authorList>
            <consortium name="Pathogen Informatics"/>
            <person name="Doyle S."/>
        </authorList>
    </citation>
    <scope>NUCLEOTIDE SEQUENCE [LARGE SCALE GENOMIC DNA]</scope>
    <source>
        <strain evidence="11 13">NCTC13832</strain>
    </source>
</reference>
<keyword evidence="7" id="KW-0051">Antiviral defense</keyword>
<evidence type="ECO:0000313" key="11">
    <source>
        <dbReference type="EMBL" id="SUM56460.1"/>
    </source>
</evidence>
<accession>A0A0D6XQX4</accession>
<comment type="similarity">
    <text evidence="1">Belongs to the CRISPR-associated Csm3 family.</text>
</comment>
<name>A0A0D6XQX4_9STAP</name>
<evidence type="ECO:0000313" key="12">
    <source>
        <dbReference type="Proteomes" id="UP000032366"/>
    </source>
</evidence>
<dbReference type="NCBIfam" id="TIGR02582">
    <property type="entry name" value="cas7_TM1809"/>
    <property type="match status" value="1"/>
</dbReference>
<evidence type="ECO:0000256" key="2">
    <source>
        <dbReference type="ARBA" id="ARBA00022150"/>
    </source>
</evidence>
<reference evidence="10 12" key="1">
    <citation type="submission" date="2015-01" db="EMBL/GenBank/DDBJ databases">
        <authorList>
            <person name="Guo J."/>
        </authorList>
    </citation>
    <scope>NUCLEOTIDE SEQUENCE [LARGE SCALE GENOMIC DNA]</scope>
    <source>
        <strain evidence="10 12">DSM 22147</strain>
    </source>
</reference>
<dbReference type="InterPro" id="IPR005537">
    <property type="entry name" value="RAMP_III_fam"/>
</dbReference>
<evidence type="ECO:0000256" key="8">
    <source>
        <dbReference type="ARBA" id="ARBA00033183"/>
    </source>
</evidence>
<sequence length="214" mass="23736">MYSKIKISGQIQVITGLHIGGGGESSMIGAIDSPVVRDPQTRLPIIPGSSIKGKMRWLLAKKHGLDINATGPNDDSDEILRLFGSSNKGNIKRARLQISDAFYSENTKQQFESKDIAFTETKFENTINRLTAVANPRQIERVTRGSEFDFTFIYNVENSEEVDRDFQNIREAILLLESDYLGGGGTRGNGRISFENISVETVIGDFDSSNLEIK</sequence>
<feature type="domain" description="CRISPR type III-associated protein" evidence="9">
    <location>
        <begin position="11"/>
        <end position="192"/>
    </location>
</feature>
<evidence type="ECO:0000313" key="13">
    <source>
        <dbReference type="Proteomes" id="UP000254100"/>
    </source>
</evidence>
<dbReference type="GO" id="GO:0016787">
    <property type="term" value="F:hydrolase activity"/>
    <property type="evidence" value="ECO:0007669"/>
    <property type="project" value="UniProtKB-KW"/>
</dbReference>
<dbReference type="Proteomes" id="UP000254100">
    <property type="component" value="Unassembled WGS sequence"/>
</dbReference>
<evidence type="ECO:0000313" key="10">
    <source>
        <dbReference type="EMBL" id="KIX91209.1"/>
    </source>
</evidence>
<dbReference type="InterPro" id="IPR052216">
    <property type="entry name" value="CRISPR_Csm3_endoribonuclease"/>
</dbReference>
<keyword evidence="4" id="KW-0255">Endonuclease</keyword>
<dbReference type="GO" id="GO:0051607">
    <property type="term" value="P:defense response to virus"/>
    <property type="evidence" value="ECO:0007669"/>
    <property type="project" value="UniProtKB-KW"/>
</dbReference>
<dbReference type="GO" id="GO:0004519">
    <property type="term" value="F:endonuclease activity"/>
    <property type="evidence" value="ECO:0007669"/>
    <property type="project" value="UniProtKB-KW"/>
</dbReference>
<dbReference type="GO" id="GO:0003723">
    <property type="term" value="F:RNA binding"/>
    <property type="evidence" value="ECO:0007669"/>
    <property type="project" value="UniProtKB-KW"/>
</dbReference>
<dbReference type="STRING" id="569857.TP70_03650"/>
<gene>
    <name evidence="11" type="primary">csm3</name>
    <name evidence="11" type="ORF">NCTC13832_00091</name>
    <name evidence="10" type="ORF">TP70_03650</name>
</gene>
<dbReference type="PANTHER" id="PTHR35579">
    <property type="entry name" value="CRISPR SYSTEM CMS ENDORIBONUCLEASE CSM3"/>
    <property type="match status" value="1"/>
</dbReference>
<keyword evidence="5" id="KW-0378">Hydrolase</keyword>
<dbReference type="RefSeq" id="WP_044359381.1">
    <property type="nucleotide sequence ID" value="NZ_JXWY01000028.1"/>
</dbReference>
<keyword evidence="12" id="KW-1185">Reference proteome</keyword>
<dbReference type="EMBL" id="UHDT01000001">
    <property type="protein sequence ID" value="SUM56460.1"/>
    <property type="molecule type" value="Genomic_DNA"/>
</dbReference>
<dbReference type="EMBL" id="JXWY01000028">
    <property type="protein sequence ID" value="KIX91209.1"/>
    <property type="molecule type" value="Genomic_DNA"/>
</dbReference>
<proteinExistence type="inferred from homology"/>
<evidence type="ECO:0000256" key="4">
    <source>
        <dbReference type="ARBA" id="ARBA00022759"/>
    </source>
</evidence>
<keyword evidence="3" id="KW-0540">Nuclease</keyword>
<dbReference type="Proteomes" id="UP000032366">
    <property type="component" value="Unassembled WGS sequence"/>
</dbReference>
<evidence type="ECO:0000256" key="7">
    <source>
        <dbReference type="ARBA" id="ARBA00023118"/>
    </source>
</evidence>
<dbReference type="PANTHER" id="PTHR35579:SF3">
    <property type="entry name" value="CRISPR SYSTEM CMS ENDORIBONUCLEASE CSM3"/>
    <property type="match status" value="1"/>
</dbReference>
<dbReference type="AlphaFoldDB" id="A0A0D6XQX4"/>
<keyword evidence="6" id="KW-0694">RNA-binding</keyword>